<evidence type="ECO:0000313" key="2">
    <source>
        <dbReference type="EMBL" id="RNA06336.1"/>
    </source>
</evidence>
<name>A0A3M7Q4E4_BRAPC</name>
<feature type="region of interest" description="Disordered" evidence="1">
    <location>
        <begin position="15"/>
        <end position="49"/>
    </location>
</feature>
<dbReference type="EMBL" id="REGN01007431">
    <property type="protein sequence ID" value="RNA06336.1"/>
    <property type="molecule type" value="Genomic_DNA"/>
</dbReference>
<gene>
    <name evidence="2" type="ORF">BpHYR1_047829</name>
</gene>
<organism evidence="2 3">
    <name type="scientific">Brachionus plicatilis</name>
    <name type="common">Marine rotifer</name>
    <name type="synonym">Brachionus muelleri</name>
    <dbReference type="NCBI Taxonomy" id="10195"/>
    <lineage>
        <taxon>Eukaryota</taxon>
        <taxon>Metazoa</taxon>
        <taxon>Spiralia</taxon>
        <taxon>Gnathifera</taxon>
        <taxon>Rotifera</taxon>
        <taxon>Eurotatoria</taxon>
        <taxon>Monogononta</taxon>
        <taxon>Pseudotrocha</taxon>
        <taxon>Ploima</taxon>
        <taxon>Brachionidae</taxon>
        <taxon>Brachionus</taxon>
    </lineage>
</organism>
<reference evidence="2 3" key="1">
    <citation type="journal article" date="2018" name="Sci. Rep.">
        <title>Genomic signatures of local adaptation to the degree of environmental predictability in rotifers.</title>
        <authorList>
            <person name="Franch-Gras L."/>
            <person name="Hahn C."/>
            <person name="Garcia-Roger E.M."/>
            <person name="Carmona M.J."/>
            <person name="Serra M."/>
            <person name="Gomez A."/>
        </authorList>
    </citation>
    <scope>NUCLEOTIDE SEQUENCE [LARGE SCALE GENOMIC DNA]</scope>
    <source>
        <strain evidence="2">HYR1</strain>
    </source>
</reference>
<sequence length="49" mass="5530">MNDFRLKIGDDVSVKENVKHKENGKKRGNLRDGDSEESVVDGITNKEDL</sequence>
<feature type="non-terminal residue" evidence="2">
    <location>
        <position position="49"/>
    </location>
</feature>
<proteinExistence type="predicted"/>
<protein>
    <submittedName>
        <fullName evidence="2">Uncharacterized protein</fullName>
    </submittedName>
</protein>
<keyword evidence="3" id="KW-1185">Reference proteome</keyword>
<dbReference type="Proteomes" id="UP000276133">
    <property type="component" value="Unassembled WGS sequence"/>
</dbReference>
<comment type="caution">
    <text evidence="2">The sequence shown here is derived from an EMBL/GenBank/DDBJ whole genome shotgun (WGS) entry which is preliminary data.</text>
</comment>
<accession>A0A3M7Q4E4</accession>
<evidence type="ECO:0000256" key="1">
    <source>
        <dbReference type="SAM" id="MobiDB-lite"/>
    </source>
</evidence>
<dbReference type="AlphaFoldDB" id="A0A3M7Q4E4"/>
<evidence type="ECO:0000313" key="3">
    <source>
        <dbReference type="Proteomes" id="UP000276133"/>
    </source>
</evidence>